<dbReference type="EMBL" id="BPLQ01006342">
    <property type="protein sequence ID" value="GIY21776.1"/>
    <property type="molecule type" value="Genomic_DNA"/>
</dbReference>
<evidence type="ECO:0000256" key="2">
    <source>
        <dbReference type="ARBA" id="ARBA00023065"/>
    </source>
</evidence>
<comment type="caution">
    <text evidence="5">The sequence shown here is derived from an EMBL/GenBank/DDBJ whole genome shotgun (WGS) entry which is preliminary data.</text>
</comment>
<sequence length="360" mass="40757">MNFTHLTVSTSMANTILETLPIDNFISKATLYCAAALGQYDRLPMVSPSFDQSTSSAIFFQIHIIVANPELSTSCSLFGLFVNSTFVIIPRLLCSMSGSYMQLLWSLFGVIPIKDIEQIGYHKFIKWTGHALLGAYMVTVMTVMINMLIAMMSRSFEDIEIFRRRMHAIQCLRVCTYFTLAISDFDDKRSIDVITIDAELRALLVKVFDKQYWIGNTFTTLFWSLFGISSPKSTDLVEDDFFIETVGQGLFMSYHVTAIVVLINMLIAMMTKSFQVIEEKPNFQMTFQFITQGIHRIPIKALRKPAQYISSTSISENRFGMLCSIVLEQVGFGMLGSIVLKKVGFGMLCSIVLEQVRFGW</sequence>
<dbReference type="GO" id="GO:0007338">
    <property type="term" value="P:single fertilization"/>
    <property type="evidence" value="ECO:0007669"/>
    <property type="project" value="TreeGrafter"/>
</dbReference>
<keyword evidence="6" id="KW-1185">Reference proteome</keyword>
<name>A0AAV4RN96_9ARAC</name>
<dbReference type="GO" id="GO:0015279">
    <property type="term" value="F:store-operated calcium channel activity"/>
    <property type="evidence" value="ECO:0007669"/>
    <property type="project" value="TreeGrafter"/>
</dbReference>
<reference evidence="5 6" key="1">
    <citation type="submission" date="2021-06" db="EMBL/GenBank/DDBJ databases">
        <title>Caerostris darwini draft genome.</title>
        <authorList>
            <person name="Kono N."/>
            <person name="Arakawa K."/>
        </authorList>
    </citation>
    <scope>NUCLEOTIDE SEQUENCE [LARGE SCALE GENOMIC DNA]</scope>
</reference>
<dbReference type="InterPro" id="IPR002153">
    <property type="entry name" value="TRPC_channel"/>
</dbReference>
<dbReference type="Proteomes" id="UP001054837">
    <property type="component" value="Unassembled WGS sequence"/>
</dbReference>
<organism evidence="5 6">
    <name type="scientific">Caerostris darwini</name>
    <dbReference type="NCBI Taxonomy" id="1538125"/>
    <lineage>
        <taxon>Eukaryota</taxon>
        <taxon>Metazoa</taxon>
        <taxon>Ecdysozoa</taxon>
        <taxon>Arthropoda</taxon>
        <taxon>Chelicerata</taxon>
        <taxon>Arachnida</taxon>
        <taxon>Araneae</taxon>
        <taxon>Araneomorphae</taxon>
        <taxon>Entelegynae</taxon>
        <taxon>Araneoidea</taxon>
        <taxon>Araneidae</taxon>
        <taxon>Caerostris</taxon>
    </lineage>
</organism>
<feature type="transmembrane region" description="Helical" evidence="4">
    <location>
        <begin position="133"/>
        <end position="156"/>
    </location>
</feature>
<protein>
    <recommendedName>
        <fullName evidence="7">Ion transport domain-containing protein</fullName>
    </recommendedName>
</protein>
<dbReference type="GO" id="GO:0005886">
    <property type="term" value="C:plasma membrane"/>
    <property type="evidence" value="ECO:0007669"/>
    <property type="project" value="TreeGrafter"/>
</dbReference>
<dbReference type="PRINTS" id="PR01097">
    <property type="entry name" value="TRNSRECEPTRP"/>
</dbReference>
<evidence type="ECO:0008006" key="7">
    <source>
        <dbReference type="Google" id="ProtNLM"/>
    </source>
</evidence>
<evidence type="ECO:0000256" key="1">
    <source>
        <dbReference type="ARBA" id="ARBA00022448"/>
    </source>
</evidence>
<keyword evidence="4" id="KW-0812">Transmembrane</keyword>
<evidence type="ECO:0000256" key="3">
    <source>
        <dbReference type="ARBA" id="ARBA00023303"/>
    </source>
</evidence>
<dbReference type="PANTHER" id="PTHR10117:SF80">
    <property type="entry name" value="TRANSIENT-RECEPTOR-POTENTIAL-LIKE PROTEIN"/>
    <property type="match status" value="1"/>
</dbReference>
<feature type="transmembrane region" description="Helical" evidence="4">
    <location>
        <begin position="250"/>
        <end position="270"/>
    </location>
</feature>
<gene>
    <name evidence="5" type="ORF">CDAR_291501</name>
</gene>
<accession>A0AAV4RN96</accession>
<keyword evidence="1" id="KW-0813">Transport</keyword>
<evidence type="ECO:0000256" key="4">
    <source>
        <dbReference type="SAM" id="Phobius"/>
    </source>
</evidence>
<keyword evidence="3" id="KW-0407">Ion channel</keyword>
<dbReference type="GO" id="GO:0034703">
    <property type="term" value="C:cation channel complex"/>
    <property type="evidence" value="ECO:0007669"/>
    <property type="project" value="TreeGrafter"/>
</dbReference>
<evidence type="ECO:0000313" key="6">
    <source>
        <dbReference type="Proteomes" id="UP001054837"/>
    </source>
</evidence>
<evidence type="ECO:0000313" key="5">
    <source>
        <dbReference type="EMBL" id="GIY21776.1"/>
    </source>
</evidence>
<dbReference type="GO" id="GO:0070679">
    <property type="term" value="F:inositol 1,4,5 trisphosphate binding"/>
    <property type="evidence" value="ECO:0007669"/>
    <property type="project" value="TreeGrafter"/>
</dbReference>
<dbReference type="AlphaFoldDB" id="A0AAV4RN96"/>
<keyword evidence="2" id="KW-0406">Ion transport</keyword>
<dbReference type="PANTHER" id="PTHR10117">
    <property type="entry name" value="TRANSIENT RECEPTOR POTENTIAL CHANNEL"/>
    <property type="match status" value="1"/>
</dbReference>
<dbReference type="GO" id="GO:0051480">
    <property type="term" value="P:regulation of cytosolic calcium ion concentration"/>
    <property type="evidence" value="ECO:0007669"/>
    <property type="project" value="TreeGrafter"/>
</dbReference>
<keyword evidence="4" id="KW-1133">Transmembrane helix</keyword>
<feature type="transmembrane region" description="Helical" evidence="4">
    <location>
        <begin position="212"/>
        <end position="230"/>
    </location>
</feature>
<proteinExistence type="predicted"/>
<keyword evidence="4" id="KW-0472">Membrane</keyword>